<dbReference type="InterPro" id="IPR054363">
    <property type="entry name" value="GH95_cat"/>
</dbReference>
<organism evidence="3 4">
    <name type="scientific">Saccharopolyspora hirsuta</name>
    <dbReference type="NCBI Taxonomy" id="1837"/>
    <lineage>
        <taxon>Bacteria</taxon>
        <taxon>Bacillati</taxon>
        <taxon>Actinomycetota</taxon>
        <taxon>Actinomycetes</taxon>
        <taxon>Pseudonocardiales</taxon>
        <taxon>Pseudonocardiaceae</taxon>
        <taxon>Saccharopolyspora</taxon>
    </lineage>
</organism>
<dbReference type="SMR" id="A0A5M7BTS9"/>
<evidence type="ECO:0000256" key="1">
    <source>
        <dbReference type="SAM" id="MobiDB-lite"/>
    </source>
</evidence>
<dbReference type="OrthoDB" id="9816459at2"/>
<dbReference type="PANTHER" id="PTHR31084:SF0">
    <property type="entry name" value="ALPHA-L-FUCOSIDASE 2"/>
    <property type="match status" value="1"/>
</dbReference>
<evidence type="ECO:0000313" key="3">
    <source>
        <dbReference type="EMBL" id="KAA5830634.1"/>
    </source>
</evidence>
<evidence type="ECO:0000313" key="4">
    <source>
        <dbReference type="Proteomes" id="UP000323946"/>
    </source>
</evidence>
<feature type="region of interest" description="Disordered" evidence="1">
    <location>
        <begin position="621"/>
        <end position="650"/>
    </location>
</feature>
<evidence type="ECO:0000259" key="2">
    <source>
        <dbReference type="Pfam" id="PF22124"/>
    </source>
</evidence>
<dbReference type="PROSITE" id="PS51318">
    <property type="entry name" value="TAT"/>
    <property type="match status" value="1"/>
</dbReference>
<keyword evidence="4" id="KW-1185">Reference proteome</keyword>
<dbReference type="Proteomes" id="UP000323946">
    <property type="component" value="Unassembled WGS sequence"/>
</dbReference>
<dbReference type="EMBL" id="VWPH01000010">
    <property type="protein sequence ID" value="KAA5830634.1"/>
    <property type="molecule type" value="Genomic_DNA"/>
</dbReference>
<proteinExistence type="predicted"/>
<accession>A0A5M7BTS9</accession>
<comment type="caution">
    <text evidence="3">The sequence shown here is derived from an EMBL/GenBank/DDBJ whole genome shotgun (WGS) entry which is preliminary data.</text>
</comment>
<dbReference type="PANTHER" id="PTHR31084">
    <property type="entry name" value="ALPHA-L-FUCOSIDASE 2"/>
    <property type="match status" value="1"/>
</dbReference>
<dbReference type="Gene3D" id="1.50.10.10">
    <property type="match status" value="1"/>
</dbReference>
<feature type="domain" description="Glycosyl hydrolase family 95 catalytic" evidence="2">
    <location>
        <begin position="297"/>
        <end position="492"/>
    </location>
</feature>
<sequence>MMELRRRTLLQSAVVAGAVSSVGGWPLRSPAAAAAPGAREAAVRDAGLVWRSLPEDWRTAPLLGNGTLTAHVHRSADGRGLSFAFSDGRGRWHQVVGSLDLVLAGTPTDLRWDLDLWNGELTGNLTTTRGSVQLGVLAERTRGAVLVSVATSAGEDAAGWVDGTGGELCWRERRTGTHRLVAVAGTPEDRDAVLATDLDELVAEHRRWWHDFHGRGFTSVPDKTVQRFHLAQLYLAASTTRRGHRADGRTHELLTRTDHADLGLAVGRSDAPVPLPGVGSKGGRAQNLVVARDIPAAWSAWQHLGDDELLRESVRPALRRAVAYYRQHLVEGADGMLHLPVTHSPAYADVADSTHDLALLRWATRRLLQADEHLQLTDPRHAEWADLLERLVRYHTGASGVLVGAGTPLHTSHPHPSHLVWLHPLAEGDAVVSRDVAVRSLAHWTAMREAWQGHSHVSAASMSALIGDPHEARDHLRSFLTGGVAADTEVLANTLYRSGRAADQEVGAAASGALLDMLVRADGAQVALFPAAPGDWRDASVASLRLPGGLVVDADRADGCTRWVRVRGGTGRPVLLRHSIPGALRVHDGRGRPVPVRHPGRGVVELHPRDGAEVVVAARDFHGDPEPRDVPADGDGHRWGLPDRTRTASA</sequence>
<dbReference type="InterPro" id="IPR006311">
    <property type="entry name" value="TAT_signal"/>
</dbReference>
<gene>
    <name evidence="3" type="ORF">F1721_22540</name>
</gene>
<dbReference type="Pfam" id="PF22124">
    <property type="entry name" value="Glyco_hydro_95_cat"/>
    <property type="match status" value="1"/>
</dbReference>
<dbReference type="GO" id="GO:0004560">
    <property type="term" value="F:alpha-L-fucosidase activity"/>
    <property type="evidence" value="ECO:0007669"/>
    <property type="project" value="TreeGrafter"/>
</dbReference>
<name>A0A5M7BTS9_SACHI</name>
<dbReference type="AlphaFoldDB" id="A0A5M7BTS9"/>
<protein>
    <recommendedName>
        <fullName evidence="2">Glycosyl hydrolase family 95 catalytic domain-containing protein</fullName>
    </recommendedName>
</protein>
<dbReference type="InterPro" id="IPR008928">
    <property type="entry name" value="6-hairpin_glycosidase_sf"/>
</dbReference>
<dbReference type="SUPFAM" id="SSF48208">
    <property type="entry name" value="Six-hairpin glycosidases"/>
    <property type="match status" value="1"/>
</dbReference>
<dbReference type="InterPro" id="IPR012341">
    <property type="entry name" value="6hp_glycosidase-like_sf"/>
</dbReference>
<reference evidence="3 4" key="1">
    <citation type="submission" date="2019-09" db="EMBL/GenBank/DDBJ databases">
        <title>Draft genome sequence of the thermophilic Saccharopolyspora hirsuta VKM Ac-666T.</title>
        <authorList>
            <person name="Lobastova T.G."/>
            <person name="Fokina V."/>
            <person name="Bragin E.Y."/>
            <person name="Shtratnikova V.Y."/>
            <person name="Starodumova I.P."/>
            <person name="Tarlachkov S.V."/>
            <person name="Donova M.V."/>
        </authorList>
    </citation>
    <scope>NUCLEOTIDE SEQUENCE [LARGE SCALE GENOMIC DNA]</scope>
    <source>
        <strain evidence="3 4">VKM Ac-666</strain>
    </source>
</reference>
<dbReference type="GO" id="GO:0005975">
    <property type="term" value="P:carbohydrate metabolic process"/>
    <property type="evidence" value="ECO:0007669"/>
    <property type="project" value="InterPro"/>
</dbReference>